<dbReference type="PANTHER" id="PTHR43547:SF2">
    <property type="entry name" value="HYBRID SIGNAL TRANSDUCTION HISTIDINE KINASE C"/>
    <property type="match status" value="1"/>
</dbReference>
<dbReference type="Pfam" id="PF00512">
    <property type="entry name" value="HisKA"/>
    <property type="match status" value="1"/>
</dbReference>
<sequence length="396" mass="44669">MIQQVSTEEQEFCRIHKLSEFDLQYQEMAEEFGQITDLAATIAGTEISFLNLIDNYNQWSISANEFRNIPREDSICSVTIQSEADHMEVNGLHLDERFQSKEYVKKEDGFRYYFGVPLQLESGEKIGALCVLDRGEKSISEKQRRFLKLLAEEIVGKLEMKRKIHELEYALITAEKSRNQIAHDVRGPVFGISGLADTLRDEEITGEEMREYLDMISKSANGIIEMTDDILNREARHHLLNAHLLNIQELRNKILELYRLPAGAKELSLNVQLSGEHQQVTFSRRKLLSIIGNLVSNAIKFTSEGGEINVNLEILQKEACYFLQILVSDSGDGISEEGLQKINDLEPGTSLGTDGERGFGLGLPLVKQMVAERNGEFHISAGNIKGTKVAIQIPIK</sequence>
<organism evidence="4 5">
    <name type="scientific">Christiangramia flava JLT2011</name>
    <dbReference type="NCBI Taxonomy" id="1229726"/>
    <lineage>
        <taxon>Bacteria</taxon>
        <taxon>Pseudomonadati</taxon>
        <taxon>Bacteroidota</taxon>
        <taxon>Flavobacteriia</taxon>
        <taxon>Flavobacteriales</taxon>
        <taxon>Flavobacteriaceae</taxon>
        <taxon>Christiangramia</taxon>
    </lineage>
</organism>
<dbReference type="SUPFAM" id="SSF55781">
    <property type="entry name" value="GAF domain-like"/>
    <property type="match status" value="1"/>
</dbReference>
<dbReference type="RefSeq" id="WP_083643671.1">
    <property type="nucleotide sequence ID" value="NZ_AMRU01000002.1"/>
</dbReference>
<dbReference type="PANTHER" id="PTHR43547">
    <property type="entry name" value="TWO-COMPONENT HISTIDINE KINASE"/>
    <property type="match status" value="1"/>
</dbReference>
<dbReference type="EC" id="2.7.13.3" evidence="2"/>
<evidence type="ECO:0000256" key="1">
    <source>
        <dbReference type="ARBA" id="ARBA00000085"/>
    </source>
</evidence>
<gene>
    <name evidence="4" type="ORF">GRFL_1110</name>
</gene>
<keyword evidence="5" id="KW-1185">Reference proteome</keyword>
<dbReference type="InterPro" id="IPR036890">
    <property type="entry name" value="HATPase_C_sf"/>
</dbReference>
<accession>A0A1L7I3Q0</accession>
<keyword evidence="4" id="KW-0418">Kinase</keyword>
<evidence type="ECO:0000256" key="2">
    <source>
        <dbReference type="ARBA" id="ARBA00012438"/>
    </source>
</evidence>
<dbReference type="InterPro" id="IPR003594">
    <property type="entry name" value="HATPase_dom"/>
</dbReference>
<dbReference type="GO" id="GO:0000155">
    <property type="term" value="F:phosphorelay sensor kinase activity"/>
    <property type="evidence" value="ECO:0007669"/>
    <property type="project" value="InterPro"/>
</dbReference>
<dbReference type="InterPro" id="IPR003661">
    <property type="entry name" value="HisK_dim/P_dom"/>
</dbReference>
<dbReference type="Gene3D" id="3.30.450.40">
    <property type="match status" value="1"/>
</dbReference>
<dbReference type="STRING" id="1229726.GRFL_1110"/>
<dbReference type="Proteomes" id="UP000186230">
    <property type="component" value="Chromosome"/>
</dbReference>
<dbReference type="SMART" id="SM00388">
    <property type="entry name" value="HisKA"/>
    <property type="match status" value="1"/>
</dbReference>
<dbReference type="OrthoDB" id="9811889at2"/>
<evidence type="ECO:0000313" key="4">
    <source>
        <dbReference type="EMBL" id="APU67834.1"/>
    </source>
</evidence>
<dbReference type="Gene3D" id="3.30.565.10">
    <property type="entry name" value="Histidine kinase-like ATPase, C-terminal domain"/>
    <property type="match status" value="1"/>
</dbReference>
<reference evidence="4 5" key="1">
    <citation type="submission" date="2016-07" db="EMBL/GenBank/DDBJ databases">
        <title>Multi-omics approach to identify versatile polysaccharide utilization systems of a marine flavobacterium Gramella flava.</title>
        <authorList>
            <person name="Tang K."/>
        </authorList>
    </citation>
    <scope>NUCLEOTIDE SEQUENCE [LARGE SCALE GENOMIC DNA]</scope>
    <source>
        <strain evidence="4 5">JLT2011</strain>
    </source>
</reference>
<comment type="catalytic activity">
    <reaction evidence="1">
        <text>ATP + protein L-histidine = ADP + protein N-phospho-L-histidine.</text>
        <dbReference type="EC" id="2.7.13.3"/>
    </reaction>
</comment>
<dbReference type="InterPro" id="IPR029016">
    <property type="entry name" value="GAF-like_dom_sf"/>
</dbReference>
<dbReference type="AlphaFoldDB" id="A0A1L7I3Q0"/>
<dbReference type="KEGG" id="gfl:GRFL_1110"/>
<dbReference type="InterPro" id="IPR005467">
    <property type="entry name" value="His_kinase_dom"/>
</dbReference>
<dbReference type="Gene3D" id="1.10.287.130">
    <property type="match status" value="1"/>
</dbReference>
<dbReference type="SMART" id="SM00387">
    <property type="entry name" value="HATPase_c"/>
    <property type="match status" value="1"/>
</dbReference>
<dbReference type="InterPro" id="IPR036097">
    <property type="entry name" value="HisK_dim/P_sf"/>
</dbReference>
<name>A0A1L7I3Q0_9FLAO</name>
<dbReference type="PROSITE" id="PS50109">
    <property type="entry name" value="HIS_KIN"/>
    <property type="match status" value="1"/>
</dbReference>
<keyword evidence="4" id="KW-0808">Transferase</keyword>
<evidence type="ECO:0000256" key="3">
    <source>
        <dbReference type="ARBA" id="ARBA00022553"/>
    </source>
</evidence>
<dbReference type="EMBL" id="CP016359">
    <property type="protein sequence ID" value="APU67834.1"/>
    <property type="molecule type" value="Genomic_DNA"/>
</dbReference>
<proteinExistence type="predicted"/>
<dbReference type="PRINTS" id="PR00344">
    <property type="entry name" value="BCTRLSENSOR"/>
</dbReference>
<dbReference type="SUPFAM" id="SSF47384">
    <property type="entry name" value="Homodimeric domain of signal transducing histidine kinase"/>
    <property type="match status" value="1"/>
</dbReference>
<evidence type="ECO:0000313" key="5">
    <source>
        <dbReference type="Proteomes" id="UP000186230"/>
    </source>
</evidence>
<keyword evidence="3" id="KW-0597">Phosphoprotein</keyword>
<dbReference type="Pfam" id="PF02518">
    <property type="entry name" value="HATPase_c"/>
    <property type="match status" value="1"/>
</dbReference>
<dbReference type="SUPFAM" id="SSF55874">
    <property type="entry name" value="ATPase domain of HSP90 chaperone/DNA topoisomerase II/histidine kinase"/>
    <property type="match status" value="1"/>
</dbReference>
<dbReference type="InterPro" id="IPR004358">
    <property type="entry name" value="Sig_transdc_His_kin-like_C"/>
</dbReference>
<dbReference type="CDD" id="cd00082">
    <property type="entry name" value="HisKA"/>
    <property type="match status" value="1"/>
</dbReference>
<protein>
    <recommendedName>
        <fullName evidence="2">histidine kinase</fullName>
        <ecNumber evidence="2">2.7.13.3</ecNumber>
    </recommendedName>
</protein>